<name>A0ACA9PPQ8_9GLOM</name>
<gene>
    <name evidence="1" type="ORF">DHETER_LOCUS12592</name>
</gene>
<comment type="caution">
    <text evidence="1">The sequence shown here is derived from an EMBL/GenBank/DDBJ whole genome shotgun (WGS) entry which is preliminary data.</text>
</comment>
<proteinExistence type="predicted"/>
<dbReference type="Proteomes" id="UP000789702">
    <property type="component" value="Unassembled WGS sequence"/>
</dbReference>
<keyword evidence="2" id="KW-1185">Reference proteome</keyword>
<dbReference type="EMBL" id="CAJVPU010031438">
    <property type="protein sequence ID" value="CAG8716894.1"/>
    <property type="molecule type" value="Genomic_DNA"/>
</dbReference>
<protein>
    <submittedName>
        <fullName evidence="1">13803_t:CDS:1</fullName>
    </submittedName>
</protein>
<accession>A0ACA9PPQ8</accession>
<feature type="non-terminal residue" evidence="1">
    <location>
        <position position="1"/>
    </location>
</feature>
<sequence length="144" mass="16381">DETGITVMDRDSSFTALIDMFISSGSFERYFCDRNLQLSVKAKTLKTVLETQSKGDIVTLRYIDESDELNVYLNRGITWSLKLMDVDYDIITIGDFVYNVKFSIESSEFKTLCTNLLKCGERMLLELGSEDHKVSFNAEGSELV</sequence>
<evidence type="ECO:0000313" key="1">
    <source>
        <dbReference type="EMBL" id="CAG8716894.1"/>
    </source>
</evidence>
<organism evidence="1 2">
    <name type="scientific">Dentiscutata heterogama</name>
    <dbReference type="NCBI Taxonomy" id="1316150"/>
    <lineage>
        <taxon>Eukaryota</taxon>
        <taxon>Fungi</taxon>
        <taxon>Fungi incertae sedis</taxon>
        <taxon>Mucoromycota</taxon>
        <taxon>Glomeromycotina</taxon>
        <taxon>Glomeromycetes</taxon>
        <taxon>Diversisporales</taxon>
        <taxon>Gigasporaceae</taxon>
        <taxon>Dentiscutata</taxon>
    </lineage>
</organism>
<reference evidence="1" key="1">
    <citation type="submission" date="2021-06" db="EMBL/GenBank/DDBJ databases">
        <authorList>
            <person name="Kallberg Y."/>
            <person name="Tangrot J."/>
            <person name="Rosling A."/>
        </authorList>
    </citation>
    <scope>NUCLEOTIDE SEQUENCE</scope>
    <source>
        <strain evidence="1">IL203A</strain>
    </source>
</reference>
<evidence type="ECO:0000313" key="2">
    <source>
        <dbReference type="Proteomes" id="UP000789702"/>
    </source>
</evidence>